<dbReference type="GO" id="GO:0016747">
    <property type="term" value="F:acyltransferase activity, transferring groups other than amino-acyl groups"/>
    <property type="evidence" value="ECO:0007669"/>
    <property type="project" value="InterPro"/>
</dbReference>
<dbReference type="AlphaFoldDB" id="A0A557R3R4"/>
<dbReference type="InterPro" id="IPR016181">
    <property type="entry name" value="Acyl_CoA_acyltransferase"/>
</dbReference>
<accession>A0A557R3R4</accession>
<feature type="domain" description="N-acetyltransferase" evidence="1">
    <location>
        <begin position="1"/>
        <end position="157"/>
    </location>
</feature>
<keyword evidence="3" id="KW-1185">Reference proteome</keyword>
<dbReference type="OrthoDB" id="359414at2"/>
<gene>
    <name evidence="2" type="ORF">FHP91_00170</name>
</gene>
<evidence type="ECO:0000313" key="3">
    <source>
        <dbReference type="Proteomes" id="UP000319502"/>
    </source>
</evidence>
<dbReference type="EMBL" id="VMNK01000001">
    <property type="protein sequence ID" value="TVO59792.1"/>
    <property type="molecule type" value="Genomic_DNA"/>
</dbReference>
<dbReference type="PROSITE" id="PS51186">
    <property type="entry name" value="GNAT"/>
    <property type="match status" value="1"/>
</dbReference>
<organism evidence="2 3">
    <name type="scientific">Denitromonas halophila</name>
    <dbReference type="NCBI Taxonomy" id="1629404"/>
    <lineage>
        <taxon>Bacteria</taxon>
        <taxon>Pseudomonadati</taxon>
        <taxon>Pseudomonadota</taxon>
        <taxon>Betaproteobacteria</taxon>
        <taxon>Rhodocyclales</taxon>
        <taxon>Zoogloeaceae</taxon>
        <taxon>Denitromonas</taxon>
    </lineage>
</organism>
<dbReference type="CDD" id="cd04301">
    <property type="entry name" value="NAT_SF"/>
    <property type="match status" value="1"/>
</dbReference>
<sequence>MTADDLPAILLVQRLAYGNAYQEAVQVLDAKRKRSPAACWVACDAAGMAGYVFAHDWPGDAPPPLHVVLPAAAVSTCGFLHDLAVVPRAHGGGVGAALFAAVQQWSLAAGHEALHLVSLASAAGYWRRAGFVSIVPSERSAMAAYGEGACFMRLSLGC</sequence>
<dbReference type="InterPro" id="IPR000182">
    <property type="entry name" value="GNAT_dom"/>
</dbReference>
<keyword evidence="2" id="KW-0808">Transferase</keyword>
<name>A0A557R3R4_9RHOO</name>
<evidence type="ECO:0000313" key="2">
    <source>
        <dbReference type="EMBL" id="TVO59792.1"/>
    </source>
</evidence>
<proteinExistence type="predicted"/>
<reference evidence="2 3" key="1">
    <citation type="submission" date="2019-07" db="EMBL/GenBank/DDBJ databases">
        <title>The pathways for chlorine oxyanion respiration interact through the shared metabolite chlorate.</title>
        <authorList>
            <person name="Barnum T.P."/>
            <person name="Cheng Y."/>
            <person name="Hill K.A."/>
            <person name="Lucas L.N."/>
            <person name="Carlson H.K."/>
            <person name="Coates J.D."/>
        </authorList>
    </citation>
    <scope>NUCLEOTIDE SEQUENCE [LARGE SCALE GENOMIC DNA]</scope>
    <source>
        <strain evidence="2 3">SFB-3</strain>
    </source>
</reference>
<evidence type="ECO:0000259" key="1">
    <source>
        <dbReference type="PROSITE" id="PS51186"/>
    </source>
</evidence>
<comment type="caution">
    <text evidence="2">The sequence shown here is derived from an EMBL/GenBank/DDBJ whole genome shotgun (WGS) entry which is preliminary data.</text>
</comment>
<protein>
    <submittedName>
        <fullName evidence="2">GNAT family N-acetyltransferase</fullName>
    </submittedName>
</protein>
<dbReference type="SUPFAM" id="SSF55729">
    <property type="entry name" value="Acyl-CoA N-acyltransferases (Nat)"/>
    <property type="match status" value="1"/>
</dbReference>
<dbReference type="Proteomes" id="UP000319502">
    <property type="component" value="Unassembled WGS sequence"/>
</dbReference>
<dbReference type="Pfam" id="PF00583">
    <property type="entry name" value="Acetyltransf_1"/>
    <property type="match status" value="1"/>
</dbReference>
<dbReference type="Gene3D" id="3.40.630.30">
    <property type="match status" value="1"/>
</dbReference>